<dbReference type="InterPro" id="IPR015422">
    <property type="entry name" value="PyrdxlP-dep_Trfase_small"/>
</dbReference>
<dbReference type="AlphaFoldDB" id="A0A4R2MWU9"/>
<evidence type="ECO:0000256" key="6">
    <source>
        <dbReference type="ARBA" id="ARBA00022679"/>
    </source>
</evidence>
<dbReference type="PIRSF" id="PIRSF005572">
    <property type="entry name" value="NifS"/>
    <property type="match status" value="1"/>
</dbReference>
<dbReference type="InterPro" id="IPR000192">
    <property type="entry name" value="Aminotrans_V_dom"/>
</dbReference>
<dbReference type="PROSITE" id="PS00595">
    <property type="entry name" value="AA_TRANSFER_CLASS_5"/>
    <property type="match status" value="1"/>
</dbReference>
<evidence type="ECO:0000256" key="2">
    <source>
        <dbReference type="ARBA" id="ARBA00002824"/>
    </source>
</evidence>
<comment type="catalytic activity">
    <reaction evidence="8">
        <text>(sulfur carrier)-H + L-cysteine = (sulfur carrier)-SH + L-alanine</text>
        <dbReference type="Rhea" id="RHEA:43892"/>
        <dbReference type="Rhea" id="RHEA-COMP:14737"/>
        <dbReference type="Rhea" id="RHEA-COMP:14739"/>
        <dbReference type="ChEBI" id="CHEBI:29917"/>
        <dbReference type="ChEBI" id="CHEBI:35235"/>
        <dbReference type="ChEBI" id="CHEBI:57972"/>
        <dbReference type="ChEBI" id="CHEBI:64428"/>
        <dbReference type="EC" id="2.8.1.7"/>
    </reaction>
</comment>
<protein>
    <recommendedName>
        <fullName evidence="5">Probable cysteine desulfurase</fullName>
        <ecNumber evidence="4">2.8.1.7</ecNumber>
    </recommendedName>
</protein>
<evidence type="ECO:0000256" key="3">
    <source>
        <dbReference type="ARBA" id="ARBA00010447"/>
    </source>
</evidence>
<comment type="cofactor">
    <cofactor evidence="1 9">
        <name>pyridoxal 5'-phosphate</name>
        <dbReference type="ChEBI" id="CHEBI:597326"/>
    </cofactor>
</comment>
<name>A0A4R2MWU9_9PAST</name>
<dbReference type="InterPro" id="IPR010970">
    <property type="entry name" value="Cys_dSase_SufS"/>
</dbReference>
<dbReference type="GO" id="GO:0006534">
    <property type="term" value="P:cysteine metabolic process"/>
    <property type="evidence" value="ECO:0007669"/>
    <property type="project" value="InterPro"/>
</dbReference>
<evidence type="ECO:0000259" key="10">
    <source>
        <dbReference type="Pfam" id="PF00266"/>
    </source>
</evidence>
<keyword evidence="6" id="KW-0808">Transferase</keyword>
<evidence type="ECO:0000256" key="1">
    <source>
        <dbReference type="ARBA" id="ARBA00001933"/>
    </source>
</evidence>
<comment type="similarity">
    <text evidence="3">Belongs to the class-V pyridoxal-phosphate-dependent aminotransferase family. Csd subfamily.</text>
</comment>
<keyword evidence="12" id="KW-1185">Reference proteome</keyword>
<dbReference type="EC" id="2.8.1.7" evidence="4"/>
<dbReference type="PANTHER" id="PTHR43586:SF8">
    <property type="entry name" value="CYSTEINE DESULFURASE 1, CHLOROPLASTIC"/>
    <property type="match status" value="1"/>
</dbReference>
<dbReference type="InterPro" id="IPR016454">
    <property type="entry name" value="Cysteine_dSase"/>
</dbReference>
<dbReference type="Gene3D" id="3.90.1150.10">
    <property type="entry name" value="Aspartate Aminotransferase, domain 1"/>
    <property type="match status" value="1"/>
</dbReference>
<reference evidence="11 12" key="1">
    <citation type="submission" date="2019-03" db="EMBL/GenBank/DDBJ databases">
        <title>Genomic Encyclopedia of Type Strains, Phase IV (KMG-IV): sequencing the most valuable type-strain genomes for metagenomic binning, comparative biology and taxonomic classification.</title>
        <authorList>
            <person name="Goeker M."/>
        </authorList>
    </citation>
    <scope>NUCLEOTIDE SEQUENCE [LARGE SCALE GENOMIC DNA]</scope>
    <source>
        <strain evidence="11 12">DSM 28231</strain>
    </source>
</reference>
<dbReference type="GO" id="GO:0031071">
    <property type="term" value="F:cysteine desulfurase activity"/>
    <property type="evidence" value="ECO:0007669"/>
    <property type="project" value="UniProtKB-EC"/>
</dbReference>
<evidence type="ECO:0000256" key="9">
    <source>
        <dbReference type="RuleBase" id="RU004504"/>
    </source>
</evidence>
<dbReference type="OrthoDB" id="9808002at2"/>
<dbReference type="SUPFAM" id="SSF53383">
    <property type="entry name" value="PLP-dependent transferases"/>
    <property type="match status" value="1"/>
</dbReference>
<comment type="function">
    <text evidence="2">Catalyzes the removal of elemental sulfur and selenium atoms from L-cysteine, L-cystine, L-selenocysteine, and L-selenocystine to produce L-alanine.</text>
</comment>
<evidence type="ECO:0000256" key="8">
    <source>
        <dbReference type="ARBA" id="ARBA00050776"/>
    </source>
</evidence>
<dbReference type="InterPro" id="IPR015424">
    <property type="entry name" value="PyrdxlP-dep_Trfase"/>
</dbReference>
<gene>
    <name evidence="11" type="ORF">EV697_1117</name>
</gene>
<dbReference type="CDD" id="cd06453">
    <property type="entry name" value="SufS_like"/>
    <property type="match status" value="1"/>
</dbReference>
<dbReference type="RefSeq" id="WP_132025045.1">
    <property type="nucleotide sequence ID" value="NZ_CP016605.1"/>
</dbReference>
<proteinExistence type="inferred from homology"/>
<evidence type="ECO:0000313" key="11">
    <source>
        <dbReference type="EMBL" id="TCP10961.1"/>
    </source>
</evidence>
<dbReference type="Gene3D" id="3.40.640.10">
    <property type="entry name" value="Type I PLP-dependent aspartate aminotransferase-like (Major domain)"/>
    <property type="match status" value="1"/>
</dbReference>
<evidence type="ECO:0000256" key="7">
    <source>
        <dbReference type="ARBA" id="ARBA00022898"/>
    </source>
</evidence>
<dbReference type="GO" id="GO:0030170">
    <property type="term" value="F:pyridoxal phosphate binding"/>
    <property type="evidence" value="ECO:0007669"/>
    <property type="project" value="InterPro"/>
</dbReference>
<accession>A0A4R2MWU9</accession>
<dbReference type="EMBL" id="SLXI01000011">
    <property type="protein sequence ID" value="TCP10961.1"/>
    <property type="molecule type" value="Genomic_DNA"/>
</dbReference>
<keyword evidence="7" id="KW-0663">Pyridoxal phosphate</keyword>
<dbReference type="InterPro" id="IPR015421">
    <property type="entry name" value="PyrdxlP-dep_Trfase_major"/>
</dbReference>
<dbReference type="Proteomes" id="UP000294841">
    <property type="component" value="Unassembled WGS sequence"/>
</dbReference>
<evidence type="ECO:0000256" key="5">
    <source>
        <dbReference type="ARBA" id="ARBA00021850"/>
    </source>
</evidence>
<evidence type="ECO:0000256" key="4">
    <source>
        <dbReference type="ARBA" id="ARBA00012239"/>
    </source>
</evidence>
<dbReference type="InterPro" id="IPR020578">
    <property type="entry name" value="Aminotrans_V_PyrdxlP_BS"/>
</dbReference>
<dbReference type="PANTHER" id="PTHR43586">
    <property type="entry name" value="CYSTEINE DESULFURASE"/>
    <property type="match status" value="1"/>
</dbReference>
<evidence type="ECO:0000313" key="12">
    <source>
        <dbReference type="Proteomes" id="UP000294841"/>
    </source>
</evidence>
<sequence length="401" mass="45064">MTFNPALFRQQFPFFIENPNIVYLDNAATTLKPQVLLDSTNQFYRSAGSVHRSQYDEQNTYIYEKARTEVKQLINAENENCIIWTSGTTHSINTVAYGLLPHLSSQDEIIISEAEHHANFVTWQQIAKKSGAKLRVLSLSDNWLINEQQLIHSLNNNTKLVALNFISNVTGATQAIKKLISLIRQYSNAMVLIDAAQAINHIKIDIKELDTDFLVFSAHKMYGPTGIGVLSGKKVSLEKLTPLLFGGKMVDQVSLENTSFSSLPYRLEAGTPNIAGVIGFYSVLKWLNKWDRIAAEKWTSQLTEQAKVRLSQYKHCKIFSSSNPSTLFSFVFKGIASSDLSTLLAEQNIALRVGEHCAQPYLANLNTSTTLRLSFAPYNNQEDVDKFFQALDKSLELLDIE</sequence>
<comment type="caution">
    <text evidence="11">The sequence shown here is derived from an EMBL/GenBank/DDBJ whole genome shotgun (WGS) entry which is preliminary data.</text>
</comment>
<organism evidence="11 12">
    <name type="scientific">Bisgaardia hudsonensis</name>
    <dbReference type="NCBI Taxonomy" id="109472"/>
    <lineage>
        <taxon>Bacteria</taxon>
        <taxon>Pseudomonadati</taxon>
        <taxon>Pseudomonadota</taxon>
        <taxon>Gammaproteobacteria</taxon>
        <taxon>Pasteurellales</taxon>
        <taxon>Pasteurellaceae</taxon>
        <taxon>Bisgaardia</taxon>
    </lineage>
</organism>
<dbReference type="Pfam" id="PF00266">
    <property type="entry name" value="Aminotran_5"/>
    <property type="match status" value="1"/>
</dbReference>
<feature type="domain" description="Aminotransferase class V" evidence="10">
    <location>
        <begin position="22"/>
        <end position="387"/>
    </location>
</feature>